<dbReference type="OrthoDB" id="550943at2759"/>
<name>A0A150GZW7_GONPE</name>
<proteinExistence type="predicted"/>
<gene>
    <name evidence="2" type="ORF">GPECTOR_3g457</name>
</gene>
<feature type="region of interest" description="Disordered" evidence="1">
    <location>
        <begin position="18"/>
        <end position="69"/>
    </location>
</feature>
<dbReference type="EMBL" id="LSYV01000004">
    <property type="protein sequence ID" value="KXZ55324.1"/>
    <property type="molecule type" value="Genomic_DNA"/>
</dbReference>
<reference evidence="3" key="1">
    <citation type="journal article" date="2016" name="Nat. Commun.">
        <title>The Gonium pectorale genome demonstrates co-option of cell cycle regulation during the evolution of multicellularity.</title>
        <authorList>
            <person name="Hanschen E.R."/>
            <person name="Marriage T.N."/>
            <person name="Ferris P.J."/>
            <person name="Hamaji T."/>
            <person name="Toyoda A."/>
            <person name="Fujiyama A."/>
            <person name="Neme R."/>
            <person name="Noguchi H."/>
            <person name="Minakuchi Y."/>
            <person name="Suzuki M."/>
            <person name="Kawai-Toyooka H."/>
            <person name="Smith D.R."/>
            <person name="Sparks H."/>
            <person name="Anderson J."/>
            <person name="Bakaric R."/>
            <person name="Luria V."/>
            <person name="Karger A."/>
            <person name="Kirschner M.W."/>
            <person name="Durand P.M."/>
            <person name="Michod R.E."/>
            <person name="Nozaki H."/>
            <person name="Olson B.J."/>
        </authorList>
    </citation>
    <scope>NUCLEOTIDE SEQUENCE [LARGE SCALE GENOMIC DNA]</scope>
    <source>
        <strain evidence="3">NIES-2863</strain>
    </source>
</reference>
<dbReference type="AlphaFoldDB" id="A0A150GZW7"/>
<organism evidence="2 3">
    <name type="scientific">Gonium pectorale</name>
    <name type="common">Green alga</name>
    <dbReference type="NCBI Taxonomy" id="33097"/>
    <lineage>
        <taxon>Eukaryota</taxon>
        <taxon>Viridiplantae</taxon>
        <taxon>Chlorophyta</taxon>
        <taxon>core chlorophytes</taxon>
        <taxon>Chlorophyceae</taxon>
        <taxon>CS clade</taxon>
        <taxon>Chlamydomonadales</taxon>
        <taxon>Volvocaceae</taxon>
        <taxon>Gonium</taxon>
    </lineage>
</organism>
<dbReference type="STRING" id="33097.A0A150GZW7"/>
<accession>A0A150GZW7</accession>
<evidence type="ECO:0000256" key="1">
    <source>
        <dbReference type="SAM" id="MobiDB-lite"/>
    </source>
</evidence>
<keyword evidence="3" id="KW-1185">Reference proteome</keyword>
<evidence type="ECO:0000313" key="2">
    <source>
        <dbReference type="EMBL" id="KXZ55324.1"/>
    </source>
</evidence>
<feature type="compositionally biased region" description="Low complexity" evidence="1">
    <location>
        <begin position="53"/>
        <end position="63"/>
    </location>
</feature>
<sequence length="183" mass="19704">MPIPVRLRLMRWLLRVSTPEQPHAPPSPPQRRQCGGATGSGQQQGRGRRAARSVRGAYAATCAPQPPQPAARSELLMARNTNRSVPLLTLMRHADSDGRDWSLLVAELCAHMAIQDYAAADSKKVEDDPLAAPNQHGPAPQAAATASTAAAAGLVSDLLFHLRSRHYDGRLLDELAAEQIAEQ</sequence>
<dbReference type="Proteomes" id="UP000075714">
    <property type="component" value="Unassembled WGS sequence"/>
</dbReference>
<protein>
    <submittedName>
        <fullName evidence="2">Uncharacterized protein</fullName>
    </submittedName>
</protein>
<evidence type="ECO:0000313" key="3">
    <source>
        <dbReference type="Proteomes" id="UP000075714"/>
    </source>
</evidence>
<comment type="caution">
    <text evidence="2">The sequence shown here is derived from an EMBL/GenBank/DDBJ whole genome shotgun (WGS) entry which is preliminary data.</text>
</comment>